<evidence type="ECO:0000256" key="2">
    <source>
        <dbReference type="ARBA" id="ARBA00009417"/>
    </source>
</evidence>
<proteinExistence type="inferred from homology"/>
<evidence type="ECO:0000256" key="8">
    <source>
        <dbReference type="ARBA" id="ARBA00035108"/>
    </source>
</evidence>
<dbReference type="PANTHER" id="PTHR42759:SF1">
    <property type="entry name" value="MAGNESIUM-CHELATASE SUBUNIT CHLD"/>
    <property type="match status" value="1"/>
</dbReference>
<comment type="caution">
    <text evidence="11">The sequence shown here is derived from an EMBL/GenBank/DDBJ whole genome shotgun (WGS) entry which is preliminary data.</text>
</comment>
<dbReference type="AlphaFoldDB" id="A0A9D6Z5C1"/>
<evidence type="ECO:0000256" key="3">
    <source>
        <dbReference type="ARBA" id="ARBA00022490"/>
    </source>
</evidence>
<dbReference type="EMBL" id="JACRDE010000525">
    <property type="protein sequence ID" value="MBI5251805.1"/>
    <property type="molecule type" value="Genomic_DNA"/>
</dbReference>
<dbReference type="Gene3D" id="3.40.50.300">
    <property type="entry name" value="P-loop containing nucleotide triphosphate hydrolases"/>
    <property type="match status" value="1"/>
</dbReference>
<keyword evidence="5" id="KW-0378">Hydrolase</keyword>
<comment type="catalytic activity">
    <reaction evidence="9">
        <text>ATP + H2O = ADP + phosphate + H(+)</text>
        <dbReference type="Rhea" id="RHEA:13065"/>
        <dbReference type="ChEBI" id="CHEBI:15377"/>
        <dbReference type="ChEBI" id="CHEBI:15378"/>
        <dbReference type="ChEBI" id="CHEBI:30616"/>
        <dbReference type="ChEBI" id="CHEBI:43474"/>
        <dbReference type="ChEBI" id="CHEBI:456216"/>
    </reaction>
</comment>
<sequence>MSGTELKIASIETEVITPSDDNIVPEPGDRFVCTPHVEELTTRAMAYLEVGYSVHFSGAAGTGKTTLAFHAAARLGRPVILVHGDDDFGSSDLIGRDAGYKKSRLVDNFIHSVVKTEEEMRSLWVDNRLTTACRDGYTLIYDEFTRSRPEANNVLLSILEEKILNLPSLRRTGEGYLEVHPSFRAIFTSNPEEYAGVHKTQDALMDRIITINVDHYDRGTEIEITRAKSGVSRRDATVIVDIVRELRLVGVNNHRPTIRAAIAIARVLAHSGARAEENDKIFQWLCRDVLSADTAKVTRGGHPLMDKKVGEVIRKVCNNNTVGRKAGKGLPPDKEGAL</sequence>
<dbReference type="InterPro" id="IPR011704">
    <property type="entry name" value="ATPase_dyneun-rel_AAA"/>
</dbReference>
<feature type="domain" description="AAA+ ATPase" evidence="10">
    <location>
        <begin position="50"/>
        <end position="220"/>
    </location>
</feature>
<evidence type="ECO:0000256" key="5">
    <source>
        <dbReference type="ARBA" id="ARBA00022801"/>
    </source>
</evidence>
<name>A0A9D6Z5C1_9BACT</name>
<dbReference type="GO" id="GO:0031411">
    <property type="term" value="C:gas vesicle"/>
    <property type="evidence" value="ECO:0007669"/>
    <property type="project" value="UniProtKB-SubCell"/>
</dbReference>
<evidence type="ECO:0000256" key="9">
    <source>
        <dbReference type="ARBA" id="ARBA00049360"/>
    </source>
</evidence>
<dbReference type="InterPro" id="IPR027417">
    <property type="entry name" value="P-loop_NTPase"/>
</dbReference>
<evidence type="ECO:0000256" key="4">
    <source>
        <dbReference type="ARBA" id="ARBA00022741"/>
    </source>
</evidence>
<dbReference type="SUPFAM" id="SSF52540">
    <property type="entry name" value="P-loop containing nucleoside triphosphate hydrolases"/>
    <property type="match status" value="1"/>
</dbReference>
<dbReference type="PANTHER" id="PTHR42759">
    <property type="entry name" value="MOXR FAMILY PROTEIN"/>
    <property type="match status" value="1"/>
</dbReference>
<dbReference type="Pfam" id="PF07728">
    <property type="entry name" value="AAA_5"/>
    <property type="match status" value="1"/>
</dbReference>
<gene>
    <name evidence="11" type="primary">gvpN</name>
    <name evidence="11" type="ORF">HY912_20115</name>
</gene>
<evidence type="ECO:0000256" key="6">
    <source>
        <dbReference type="ARBA" id="ARBA00022840"/>
    </source>
</evidence>
<dbReference type="GO" id="GO:0005737">
    <property type="term" value="C:cytoplasm"/>
    <property type="evidence" value="ECO:0007669"/>
    <property type="project" value="UniProtKB-SubCell"/>
</dbReference>
<keyword evidence="4" id="KW-0547">Nucleotide-binding</keyword>
<comment type="similarity">
    <text evidence="2">Belongs to the CbbQ/NirQ/NorQ/GpvN family.</text>
</comment>
<keyword evidence="3" id="KW-0963">Cytoplasm</keyword>
<dbReference type="InterPro" id="IPR003593">
    <property type="entry name" value="AAA+_ATPase"/>
</dbReference>
<organism evidence="11 12">
    <name type="scientific">Desulfomonile tiedjei</name>
    <dbReference type="NCBI Taxonomy" id="2358"/>
    <lineage>
        <taxon>Bacteria</taxon>
        <taxon>Pseudomonadati</taxon>
        <taxon>Thermodesulfobacteriota</taxon>
        <taxon>Desulfomonilia</taxon>
        <taxon>Desulfomonilales</taxon>
        <taxon>Desulfomonilaceae</taxon>
        <taxon>Desulfomonile</taxon>
    </lineage>
</organism>
<keyword evidence="6" id="KW-0067">ATP-binding</keyword>
<protein>
    <submittedName>
        <fullName evidence="11">Gas vesicle protein GvpN</fullName>
    </submittedName>
</protein>
<dbReference type="GO" id="GO:0016887">
    <property type="term" value="F:ATP hydrolysis activity"/>
    <property type="evidence" value="ECO:0007669"/>
    <property type="project" value="InterPro"/>
</dbReference>
<accession>A0A9D6Z5C1</accession>
<dbReference type="NCBIfam" id="TIGR02640">
    <property type="entry name" value="gas_vesic_GvpN"/>
    <property type="match status" value="1"/>
</dbReference>
<dbReference type="GO" id="GO:0031412">
    <property type="term" value="P:gas vesicle organization"/>
    <property type="evidence" value="ECO:0007669"/>
    <property type="project" value="InterPro"/>
</dbReference>
<dbReference type="SMART" id="SM00382">
    <property type="entry name" value="AAA"/>
    <property type="match status" value="1"/>
</dbReference>
<evidence type="ECO:0000259" key="10">
    <source>
        <dbReference type="SMART" id="SM00382"/>
    </source>
</evidence>
<reference evidence="11" key="1">
    <citation type="submission" date="2020-07" db="EMBL/GenBank/DDBJ databases">
        <title>Huge and variable diversity of episymbiotic CPR bacteria and DPANN archaea in groundwater ecosystems.</title>
        <authorList>
            <person name="He C.Y."/>
            <person name="Keren R."/>
            <person name="Whittaker M."/>
            <person name="Farag I.F."/>
            <person name="Doudna J."/>
            <person name="Cate J.H.D."/>
            <person name="Banfield J.F."/>
        </authorList>
    </citation>
    <scope>NUCLEOTIDE SEQUENCE</scope>
    <source>
        <strain evidence="11">NC_groundwater_1664_Pr3_B-0.1um_52_9</strain>
    </source>
</reference>
<dbReference type="InterPro" id="IPR050764">
    <property type="entry name" value="CbbQ/NirQ/NorQ/GpvN"/>
</dbReference>
<dbReference type="Proteomes" id="UP000807825">
    <property type="component" value="Unassembled WGS sequence"/>
</dbReference>
<evidence type="ECO:0000313" key="11">
    <source>
        <dbReference type="EMBL" id="MBI5251805.1"/>
    </source>
</evidence>
<keyword evidence="7" id="KW-0304">Gas vesicle</keyword>
<comment type="subcellular location">
    <subcellularLocation>
        <location evidence="1">Cytoplasm</location>
    </subcellularLocation>
    <subcellularLocation>
        <location evidence="8">Gas vesicle</location>
    </subcellularLocation>
</comment>
<dbReference type="GO" id="GO:0005524">
    <property type="term" value="F:ATP binding"/>
    <property type="evidence" value="ECO:0007669"/>
    <property type="project" value="UniProtKB-KW"/>
</dbReference>
<evidence type="ECO:0000256" key="7">
    <source>
        <dbReference type="ARBA" id="ARBA00022987"/>
    </source>
</evidence>
<evidence type="ECO:0000256" key="1">
    <source>
        <dbReference type="ARBA" id="ARBA00004496"/>
    </source>
</evidence>
<dbReference type="InterPro" id="IPR013462">
    <property type="entry name" value="Gas-vesicle_GvpN"/>
</dbReference>
<evidence type="ECO:0000313" key="12">
    <source>
        <dbReference type="Proteomes" id="UP000807825"/>
    </source>
</evidence>